<keyword evidence="1" id="KW-1133">Transmembrane helix</keyword>
<organism evidence="2 3">
    <name type="scientific">Centaurea solstitialis</name>
    <name type="common">yellow star-thistle</name>
    <dbReference type="NCBI Taxonomy" id="347529"/>
    <lineage>
        <taxon>Eukaryota</taxon>
        <taxon>Viridiplantae</taxon>
        <taxon>Streptophyta</taxon>
        <taxon>Embryophyta</taxon>
        <taxon>Tracheophyta</taxon>
        <taxon>Spermatophyta</taxon>
        <taxon>Magnoliopsida</taxon>
        <taxon>eudicotyledons</taxon>
        <taxon>Gunneridae</taxon>
        <taxon>Pentapetalae</taxon>
        <taxon>asterids</taxon>
        <taxon>campanulids</taxon>
        <taxon>Asterales</taxon>
        <taxon>Asteraceae</taxon>
        <taxon>Carduoideae</taxon>
        <taxon>Cardueae</taxon>
        <taxon>Centaureinae</taxon>
        <taxon>Centaurea</taxon>
    </lineage>
</organism>
<accession>A0AA38SKT8</accession>
<evidence type="ECO:0000313" key="2">
    <source>
        <dbReference type="EMBL" id="KAJ9544228.1"/>
    </source>
</evidence>
<protein>
    <submittedName>
        <fullName evidence="2">Uncharacterized protein</fullName>
    </submittedName>
</protein>
<keyword evidence="1" id="KW-0472">Membrane</keyword>
<evidence type="ECO:0000256" key="1">
    <source>
        <dbReference type="SAM" id="Phobius"/>
    </source>
</evidence>
<evidence type="ECO:0000313" key="3">
    <source>
        <dbReference type="Proteomes" id="UP001172457"/>
    </source>
</evidence>
<feature type="transmembrane region" description="Helical" evidence="1">
    <location>
        <begin position="194"/>
        <end position="215"/>
    </location>
</feature>
<proteinExistence type="predicted"/>
<keyword evidence="1" id="KW-0812">Transmembrane</keyword>
<dbReference type="EMBL" id="JARYMX010000006">
    <property type="protein sequence ID" value="KAJ9544228.1"/>
    <property type="molecule type" value="Genomic_DNA"/>
</dbReference>
<dbReference type="AlphaFoldDB" id="A0AA38SKT8"/>
<name>A0AA38SKT8_9ASTR</name>
<reference evidence="2" key="1">
    <citation type="submission" date="2023-03" db="EMBL/GenBank/DDBJ databases">
        <title>Chromosome-scale reference genome and RAD-based genetic map of yellow starthistle (Centaurea solstitialis) reveal putative structural variation and QTLs associated with invader traits.</title>
        <authorList>
            <person name="Reatini B."/>
            <person name="Cang F.A."/>
            <person name="Jiang Q."/>
            <person name="Mckibben M.T.W."/>
            <person name="Barker M.S."/>
            <person name="Rieseberg L.H."/>
            <person name="Dlugosch K.M."/>
        </authorList>
    </citation>
    <scope>NUCLEOTIDE SEQUENCE</scope>
    <source>
        <strain evidence="2">CAN-66</strain>
        <tissue evidence="2">Leaf</tissue>
    </source>
</reference>
<dbReference type="Proteomes" id="UP001172457">
    <property type="component" value="Chromosome 6"/>
</dbReference>
<gene>
    <name evidence="2" type="ORF">OSB04_023935</name>
</gene>
<sequence>MEAYLDKQAILMCRVRPQIQRWAGPKYEELERAFDNHAEMRPLSSLYECNHHRILPLAVMPHNMDRHSSLTFLLCFTLRQLKCCKTTTSIWILVGNGVVVPVRYIGQCTFPFSYWPLQLKNVLLSDKIIKNLISVRRFTIDNFVSIEFDQFGFTVKDFKTVTITISILFFLHPLSLHLHRQKLPSPLTPGIGDLVIRVLLSFCFLCLASLSLILVRHVPHAMLVT</sequence>
<feature type="transmembrane region" description="Helical" evidence="1">
    <location>
        <begin position="158"/>
        <end position="174"/>
    </location>
</feature>
<comment type="caution">
    <text evidence="2">The sequence shown here is derived from an EMBL/GenBank/DDBJ whole genome shotgun (WGS) entry which is preliminary data.</text>
</comment>
<keyword evidence="3" id="KW-1185">Reference proteome</keyword>